<sequence length="767" mass="82569">MSEYSERWRSLNEGYLPDGRALEIDPGLALHEAAATDIDPITYEVVRSRLWAINQDHMHTIRRISGSGVTVYAWDFSVSIQTELGDGVVFGPGILFFAGCADLVVKWTLEHRSGNVGINPGDVFAQCDPWVGTNHQMDAAVYAPVFVDGKLFCWVYNCVHQQEVGGIEPGGFVQQAKDTYYEATGFPPLKLIDAGEWRADLVDAWIRRSRLPELNHLELKSQVAGVDFARARLEETIATYGAETVKGVMHTMVANTKEVVRSRLESVPDGTWRDVRLCAGALPGDPELYRLELAITKDGGTLVFDNDGTDPAVGSFNMTPGVWRATLLHAALPLLAWDQYLCGAGVLACLEFRPSLGAITTARHPAACSTSLGTTNSVTQAQYLLSKMLGSAPEQRRSMLGSSAIHTQTYTQMFGTDRHGAPYANFPFDGIGGGSGACSFRDGIDHGGGLISTQLRIGNAEEWERVIPFLYLYRRELPTSGGHGRWRGGTTLATGWTGWGTDASFIASGGMMQAATQANGLSGALPGSAGMFWSALDTEVRDRLAAGTWPADGQELRAMAPHGDLPPAKKFDNRLADGDVFEVVPPLAAGHGDPLLREPALVADDVRRRRLTTADADRIYGVVLRDGAADGEATQARRDELRALRLAALTDLPATRAGSAAEARVICFALETVDVRAVDGAPRLCCAACGEVLGTVQEGYRAGCGRLEMAPDAIDPELFLAPATQLRETLVLRQYVCPGCAALLDSDICRPGDPSYRDVALAEAALT</sequence>
<organism evidence="2 3">
    <name type="scientific">Baekduia soli</name>
    <dbReference type="NCBI Taxonomy" id="496014"/>
    <lineage>
        <taxon>Bacteria</taxon>
        <taxon>Bacillati</taxon>
        <taxon>Actinomycetota</taxon>
        <taxon>Thermoleophilia</taxon>
        <taxon>Solirubrobacterales</taxon>
        <taxon>Baekduiaceae</taxon>
        <taxon>Baekduia</taxon>
    </lineage>
</organism>
<evidence type="ECO:0000259" key="1">
    <source>
        <dbReference type="Pfam" id="PF02538"/>
    </source>
</evidence>
<dbReference type="AlphaFoldDB" id="A0A5B8U182"/>
<reference evidence="2 3" key="1">
    <citation type="journal article" date="2018" name="J. Microbiol.">
        <title>Baekduia soli gen. nov., sp. nov., a novel bacterium isolated from the soil of Baekdu Mountain and proposal of a novel family name, Baekduiaceae fam. nov.</title>
        <authorList>
            <person name="An D.S."/>
            <person name="Siddiqi M.Z."/>
            <person name="Kim K.H."/>
            <person name="Yu H.S."/>
            <person name="Im W.T."/>
        </authorList>
    </citation>
    <scope>NUCLEOTIDE SEQUENCE [LARGE SCALE GENOMIC DNA]</scope>
    <source>
        <strain evidence="2 3">BR7-21</strain>
    </source>
</reference>
<proteinExistence type="predicted"/>
<protein>
    <recommendedName>
        <fullName evidence="1">Hydantoinase B/oxoprolinase domain-containing protein</fullName>
    </recommendedName>
</protein>
<dbReference type="Proteomes" id="UP000321805">
    <property type="component" value="Chromosome"/>
</dbReference>
<dbReference type="InterPro" id="IPR045079">
    <property type="entry name" value="Oxoprolinase-like"/>
</dbReference>
<dbReference type="EMBL" id="CP042430">
    <property type="protein sequence ID" value="QEC46756.1"/>
    <property type="molecule type" value="Genomic_DNA"/>
</dbReference>
<evidence type="ECO:0000313" key="2">
    <source>
        <dbReference type="EMBL" id="QEC46756.1"/>
    </source>
</evidence>
<dbReference type="RefSeq" id="WP_146916339.1">
    <property type="nucleotide sequence ID" value="NZ_CP042430.1"/>
</dbReference>
<dbReference type="PANTHER" id="PTHR11365">
    <property type="entry name" value="5-OXOPROLINASE RELATED"/>
    <property type="match status" value="1"/>
</dbReference>
<dbReference type="OrthoDB" id="102473at2"/>
<feature type="domain" description="Hydantoinase B/oxoprolinase" evidence="1">
    <location>
        <begin position="39"/>
        <end position="594"/>
    </location>
</feature>
<dbReference type="Pfam" id="PF08882">
    <property type="entry name" value="Acetone_carb_G"/>
    <property type="match status" value="1"/>
</dbReference>
<dbReference type="KEGG" id="bsol:FSW04_03580"/>
<dbReference type="GO" id="GO:0006749">
    <property type="term" value="P:glutathione metabolic process"/>
    <property type="evidence" value="ECO:0007669"/>
    <property type="project" value="TreeGrafter"/>
</dbReference>
<dbReference type="GO" id="GO:0005829">
    <property type="term" value="C:cytosol"/>
    <property type="evidence" value="ECO:0007669"/>
    <property type="project" value="TreeGrafter"/>
</dbReference>
<dbReference type="GO" id="GO:0017168">
    <property type="term" value="F:5-oxoprolinase (ATP-hydrolyzing) activity"/>
    <property type="evidence" value="ECO:0007669"/>
    <property type="project" value="TreeGrafter"/>
</dbReference>
<evidence type="ECO:0000313" key="3">
    <source>
        <dbReference type="Proteomes" id="UP000321805"/>
    </source>
</evidence>
<keyword evidence="3" id="KW-1185">Reference proteome</keyword>
<name>A0A5B8U182_9ACTN</name>
<dbReference type="InterPro" id="IPR016750">
    <property type="entry name" value="Aceto_COase_bsu/gsu"/>
</dbReference>
<accession>A0A5B8U182</accession>
<dbReference type="Pfam" id="PF02538">
    <property type="entry name" value="Hydantoinase_B"/>
    <property type="match status" value="1"/>
</dbReference>
<dbReference type="PANTHER" id="PTHR11365:SF23">
    <property type="entry name" value="HYPOTHETICAL 5-OXOPROLINASE (EUROFUNG)-RELATED"/>
    <property type="match status" value="1"/>
</dbReference>
<dbReference type="InterPro" id="IPR003692">
    <property type="entry name" value="Hydantoinase_B"/>
</dbReference>
<gene>
    <name evidence="2" type="ORF">FSW04_03580</name>
</gene>